<dbReference type="PANTHER" id="PTHR46507">
    <property type="entry name" value="AFADIN- AND ALPHA-ACTININ-BINDING PROTEIN"/>
    <property type="match status" value="1"/>
</dbReference>
<feature type="compositionally biased region" description="Acidic residues" evidence="10">
    <location>
        <begin position="245"/>
        <end position="254"/>
    </location>
</feature>
<feature type="coiled-coil region" evidence="9">
    <location>
        <begin position="108"/>
        <end position="142"/>
    </location>
</feature>
<feature type="compositionally biased region" description="Basic and acidic residues" evidence="10">
    <location>
        <begin position="502"/>
        <end position="526"/>
    </location>
</feature>
<comment type="caution">
    <text evidence="11">The sequence shown here is derived from an EMBL/GenBank/DDBJ whole genome shotgun (WGS) entry which is preliminary data.</text>
</comment>
<evidence type="ECO:0000256" key="3">
    <source>
        <dbReference type="ARBA" id="ARBA00009291"/>
    </source>
</evidence>
<reference evidence="11" key="1">
    <citation type="submission" date="2022-11" db="EMBL/GenBank/DDBJ databases">
        <authorList>
            <person name="Petersen C."/>
        </authorList>
    </citation>
    <scope>NUCLEOTIDE SEQUENCE</scope>
    <source>
        <strain evidence="11">IBT 34128</strain>
    </source>
</reference>
<dbReference type="InterPro" id="IPR052300">
    <property type="entry name" value="Adhesion_Centrosome_assoc"/>
</dbReference>
<dbReference type="EMBL" id="JAPMSZ010000007">
    <property type="protein sequence ID" value="KAJ5096323.1"/>
    <property type="molecule type" value="Genomic_DNA"/>
</dbReference>
<evidence type="ECO:0000256" key="7">
    <source>
        <dbReference type="ARBA" id="ARBA00023054"/>
    </source>
</evidence>
<dbReference type="InterPro" id="IPR021622">
    <property type="entry name" value="Afadin/alpha-actinin-bd"/>
</dbReference>
<keyword evidence="12" id="KW-1185">Reference proteome</keyword>
<gene>
    <name evidence="11" type="ORF">NUU61_005679</name>
</gene>
<evidence type="ECO:0000313" key="11">
    <source>
        <dbReference type="EMBL" id="KAJ5096323.1"/>
    </source>
</evidence>
<protein>
    <recommendedName>
        <fullName evidence="13">NIMA interactive protein</fullName>
    </recommendedName>
</protein>
<dbReference type="RefSeq" id="XP_056511874.1">
    <property type="nucleotide sequence ID" value="XM_056656261.1"/>
</dbReference>
<evidence type="ECO:0000256" key="5">
    <source>
        <dbReference type="ARBA" id="ARBA00022889"/>
    </source>
</evidence>
<evidence type="ECO:0000256" key="4">
    <source>
        <dbReference type="ARBA" id="ARBA00022490"/>
    </source>
</evidence>
<comment type="subcellular location">
    <subcellularLocation>
        <location evidence="1">Cell junction</location>
    </subcellularLocation>
    <subcellularLocation>
        <location evidence="2">Cytoplasm</location>
        <location evidence="2">Cytoskeleton</location>
        <location evidence="2">Microtubule organizing center</location>
        <location evidence="2">Centrosome</location>
    </subcellularLocation>
</comment>
<evidence type="ECO:0000256" key="1">
    <source>
        <dbReference type="ARBA" id="ARBA00004282"/>
    </source>
</evidence>
<evidence type="ECO:0000313" key="12">
    <source>
        <dbReference type="Proteomes" id="UP001141434"/>
    </source>
</evidence>
<feature type="compositionally biased region" description="Polar residues" evidence="10">
    <location>
        <begin position="483"/>
        <end position="493"/>
    </location>
</feature>
<evidence type="ECO:0008006" key="13">
    <source>
        <dbReference type="Google" id="ProtNLM"/>
    </source>
</evidence>
<organism evidence="11 12">
    <name type="scientific">Penicillium alfredii</name>
    <dbReference type="NCBI Taxonomy" id="1506179"/>
    <lineage>
        <taxon>Eukaryota</taxon>
        <taxon>Fungi</taxon>
        <taxon>Dikarya</taxon>
        <taxon>Ascomycota</taxon>
        <taxon>Pezizomycotina</taxon>
        <taxon>Eurotiomycetes</taxon>
        <taxon>Eurotiomycetidae</taxon>
        <taxon>Eurotiales</taxon>
        <taxon>Aspergillaceae</taxon>
        <taxon>Penicillium</taxon>
    </lineage>
</organism>
<feature type="compositionally biased region" description="Basic and acidic residues" evidence="10">
    <location>
        <begin position="413"/>
        <end position="430"/>
    </location>
</feature>
<dbReference type="GeneID" id="81395429"/>
<evidence type="ECO:0000256" key="10">
    <source>
        <dbReference type="SAM" id="MobiDB-lite"/>
    </source>
</evidence>
<feature type="compositionally biased region" description="Acidic residues" evidence="10">
    <location>
        <begin position="539"/>
        <end position="548"/>
    </location>
</feature>
<evidence type="ECO:0000256" key="6">
    <source>
        <dbReference type="ARBA" id="ARBA00022949"/>
    </source>
</evidence>
<name>A0A9W9F9Y4_9EURO</name>
<keyword evidence="5" id="KW-0130">Cell adhesion</keyword>
<dbReference type="PANTHER" id="PTHR46507:SF4">
    <property type="entry name" value="SSX FAMILY MEMBER 2 INTERACTING PROTEIN"/>
    <property type="match status" value="1"/>
</dbReference>
<evidence type="ECO:0000256" key="2">
    <source>
        <dbReference type="ARBA" id="ARBA00004300"/>
    </source>
</evidence>
<dbReference type="Proteomes" id="UP001141434">
    <property type="component" value="Unassembled WGS sequence"/>
</dbReference>
<feature type="compositionally biased region" description="Acidic residues" evidence="10">
    <location>
        <begin position="387"/>
        <end position="400"/>
    </location>
</feature>
<dbReference type="AlphaFoldDB" id="A0A9W9F9Y4"/>
<evidence type="ECO:0000256" key="8">
    <source>
        <dbReference type="ARBA" id="ARBA00023212"/>
    </source>
</evidence>
<keyword evidence="7 9" id="KW-0175">Coiled coil</keyword>
<keyword evidence="8" id="KW-0206">Cytoskeleton</keyword>
<dbReference type="OrthoDB" id="312015at2759"/>
<reference evidence="11" key="2">
    <citation type="journal article" date="2023" name="IMA Fungus">
        <title>Comparative genomic study of the Penicillium genus elucidates a diverse pangenome and 15 lateral gene transfer events.</title>
        <authorList>
            <person name="Petersen C."/>
            <person name="Sorensen T."/>
            <person name="Nielsen M.R."/>
            <person name="Sondergaard T.E."/>
            <person name="Sorensen J.L."/>
            <person name="Fitzpatrick D.A."/>
            <person name="Frisvad J.C."/>
            <person name="Nielsen K.L."/>
        </authorList>
    </citation>
    <scope>NUCLEOTIDE SEQUENCE</scope>
    <source>
        <strain evidence="11">IBT 34128</strain>
    </source>
</reference>
<accession>A0A9W9F9Y4</accession>
<sequence length="548" mass="61406">MESQNLQAASTYVNNILLARGLLKGGQSIDFAQPQDADGGTDATMAQVINLVNDLVLRRDREAEHRESLATTIRTLRASESDQTMEIGKLKTKNSELSRALALAEGQERALKSNVSSAEATIRGLKDQVQRFKTTVQQVRAQCANDIRKRDLEMQKLKSHLAERQRGKREGLGVTTINIHPGADRSRFLSSGGERVNDPGYSLKQETTDFLTELCQNLSDENDTLIALARHTVDTLKELQGLPPGEDDNGEDGPSDMTTSVGPPKSSLGPVTTLPTSCEDLSVRMETVLDHLKNLLTNPSFVPLEEVEVRDEEITRLREGWEKMEHRWKQVVVMMDGWQRRLADGGDSVRVEELKRGMDLDLSLTSANDTSMQNPAETTVPTILEDDQEEEMGDAEEPAPEPEPSHYRSKFRKLPERPDRALKERSDNARPKRLRKVSFTPGLQGSPCEPSADEETMQVKAHQSETVTRRSTRRRADSKTSRQNTTTEKQMSVPQKLAVVEDEARAAEYARKERESRKRSRPDKSSRTGNRRRSALASDELEDLMGVR</sequence>
<feature type="region of interest" description="Disordered" evidence="10">
    <location>
        <begin position="387"/>
        <end position="548"/>
    </location>
</feature>
<dbReference type="GO" id="GO:0007155">
    <property type="term" value="P:cell adhesion"/>
    <property type="evidence" value="ECO:0007669"/>
    <property type="project" value="UniProtKB-KW"/>
</dbReference>
<keyword evidence="4" id="KW-0963">Cytoplasm</keyword>
<feature type="region of interest" description="Disordered" evidence="10">
    <location>
        <begin position="237"/>
        <end position="272"/>
    </location>
</feature>
<evidence type="ECO:0000256" key="9">
    <source>
        <dbReference type="SAM" id="Coils"/>
    </source>
</evidence>
<proteinExistence type="inferred from homology"/>
<comment type="similarity">
    <text evidence="3">Belongs to the ADIP family.</text>
</comment>
<dbReference type="Pfam" id="PF11559">
    <property type="entry name" value="ADIP"/>
    <property type="match status" value="1"/>
</dbReference>
<keyword evidence="6" id="KW-0965">Cell junction</keyword>